<dbReference type="OrthoDB" id="386210at2157"/>
<reference evidence="3" key="3">
    <citation type="submission" date="2016-11" db="EMBL/GenBank/DDBJ databases">
        <authorList>
            <person name="Jaros S."/>
            <person name="Januszkiewicz K."/>
            <person name="Wedrychowicz H."/>
        </authorList>
    </citation>
    <scope>NUCLEOTIDE SEQUENCE [LARGE SCALE GENOMIC DNA]</scope>
    <source>
        <strain evidence="3">DX253</strain>
    </source>
</reference>
<keyword evidence="1" id="KW-0812">Transmembrane</keyword>
<dbReference type="Proteomes" id="UP000184203">
    <property type="component" value="Unassembled WGS sequence"/>
</dbReference>
<protein>
    <submittedName>
        <fullName evidence="2">Uncharacterized protein</fullName>
    </submittedName>
</protein>
<sequence length="95" mass="10309">MRGSKVMNQWGIVLMLSVVAIQIALEAYSAVTNSGIAEFGGHLAFALLWVVFGLVAFRQHGTTRLTILTVPLLVAGALLYVLQIRISPSQPFQRA</sequence>
<dbReference type="AlphaFoldDB" id="E7QTG1"/>
<organism evidence="2 4">
    <name type="scientific">Haladaptatus paucihalophilus DX253</name>
    <dbReference type="NCBI Taxonomy" id="797209"/>
    <lineage>
        <taxon>Archaea</taxon>
        <taxon>Methanobacteriati</taxon>
        <taxon>Methanobacteriota</taxon>
        <taxon>Stenosarchaea group</taxon>
        <taxon>Halobacteria</taxon>
        <taxon>Halobacteriales</taxon>
        <taxon>Haladaptataceae</taxon>
        <taxon>Haladaptatus</taxon>
    </lineage>
</organism>
<dbReference type="EMBL" id="FRAN01000003">
    <property type="protein sequence ID" value="SHK82236.1"/>
    <property type="molecule type" value="Genomic_DNA"/>
</dbReference>
<evidence type="ECO:0000256" key="1">
    <source>
        <dbReference type="SAM" id="Phobius"/>
    </source>
</evidence>
<evidence type="ECO:0000313" key="3">
    <source>
        <dbReference type="EMBL" id="SHK82236.1"/>
    </source>
</evidence>
<evidence type="ECO:0000313" key="4">
    <source>
        <dbReference type="Proteomes" id="UP000003751"/>
    </source>
</evidence>
<evidence type="ECO:0000313" key="5">
    <source>
        <dbReference type="Proteomes" id="UP000184203"/>
    </source>
</evidence>
<feature type="transmembrane region" description="Helical" evidence="1">
    <location>
        <begin position="65"/>
        <end position="86"/>
    </location>
</feature>
<feature type="transmembrane region" description="Helical" evidence="1">
    <location>
        <begin position="39"/>
        <end position="58"/>
    </location>
</feature>
<dbReference type="Proteomes" id="UP000003751">
    <property type="component" value="Unassembled WGS sequence"/>
</dbReference>
<keyword evidence="1" id="KW-1133">Transmembrane helix</keyword>
<accession>E7QTG1</accession>
<evidence type="ECO:0000313" key="2">
    <source>
        <dbReference type="EMBL" id="EFW91890.1"/>
    </source>
</evidence>
<keyword evidence="1" id="KW-0472">Membrane</keyword>
<proteinExistence type="predicted"/>
<reference evidence="5" key="2">
    <citation type="submission" date="2016-11" db="EMBL/GenBank/DDBJ databases">
        <authorList>
            <person name="Varghese N."/>
            <person name="Submissions S."/>
        </authorList>
    </citation>
    <scope>NUCLEOTIDE SEQUENCE [LARGE SCALE GENOMIC DNA]</scope>
    <source>
        <strain evidence="5">DX253</strain>
    </source>
</reference>
<dbReference type="EMBL" id="AEMG01000009">
    <property type="protein sequence ID" value="EFW91890.1"/>
    <property type="molecule type" value="Genomic_DNA"/>
</dbReference>
<reference evidence="2 4" key="1">
    <citation type="journal article" date="2014" name="ISME J.">
        <title>Trehalose/2-sulfotrehalose biosynthesis and glycine-betaine uptake are widely spread mechanisms for osmoadaptation in the Halobacteriales.</title>
        <authorList>
            <person name="Youssef N.H."/>
            <person name="Savage-Ashlock K.N."/>
            <person name="McCully A.L."/>
            <person name="Luedtke B."/>
            <person name="Shaw E.I."/>
            <person name="Hoff W.D."/>
            <person name="Elshahed M.S."/>
        </authorList>
    </citation>
    <scope>NUCLEOTIDE SEQUENCE [LARGE SCALE GENOMIC DNA]</scope>
    <source>
        <strain evidence="2 4">DX253</strain>
    </source>
</reference>
<keyword evidence="5" id="KW-1185">Reference proteome</keyword>
<gene>
    <name evidence="3" type="ORF">SAMN05444342_2292</name>
    <name evidence="2" type="ORF">ZOD2009_10445</name>
</gene>
<name>E7QTG1_HALPU</name>